<dbReference type="EMBL" id="LXKA01000121">
    <property type="protein sequence ID" value="OAJ63698.1"/>
    <property type="molecule type" value="Genomic_DNA"/>
</dbReference>
<gene>
    <name evidence="3" type="ORF">A6V36_29700</name>
    <name evidence="4" type="ORF">A6V37_20015</name>
</gene>
<keyword evidence="5" id="KW-1185">Reference proteome</keyword>
<dbReference type="EMBL" id="LXJZ01000173">
    <property type="protein sequence ID" value="OAJ58737.1"/>
    <property type="molecule type" value="Genomic_DNA"/>
</dbReference>
<dbReference type="Proteomes" id="UP000078116">
    <property type="component" value="Unassembled WGS sequence"/>
</dbReference>
<dbReference type="InterPro" id="IPR036457">
    <property type="entry name" value="PPM-type-like_dom_sf"/>
</dbReference>
<name>A0A1A9NCP2_9BURK</name>
<feature type="domain" description="PPM-type phosphatase" evidence="2">
    <location>
        <begin position="17"/>
        <end position="281"/>
    </location>
</feature>
<accession>A0A1A9NCP2</accession>
<dbReference type="SMART" id="SM00332">
    <property type="entry name" value="PP2Cc"/>
    <property type="match status" value="1"/>
</dbReference>
<dbReference type="Pfam" id="PF13672">
    <property type="entry name" value="PP2C_2"/>
    <property type="match status" value="1"/>
</dbReference>
<evidence type="ECO:0000313" key="3">
    <source>
        <dbReference type="EMBL" id="OAJ58737.1"/>
    </source>
</evidence>
<dbReference type="PROSITE" id="PS51746">
    <property type="entry name" value="PPM_2"/>
    <property type="match status" value="1"/>
</dbReference>
<evidence type="ECO:0000313" key="6">
    <source>
        <dbReference type="Proteomes" id="UP000078116"/>
    </source>
</evidence>
<dbReference type="SMART" id="SM00331">
    <property type="entry name" value="PP2C_SIG"/>
    <property type="match status" value="1"/>
</dbReference>
<dbReference type="GO" id="GO:0004722">
    <property type="term" value="F:protein serine/threonine phosphatase activity"/>
    <property type="evidence" value="ECO:0007669"/>
    <property type="project" value="InterPro"/>
</dbReference>
<dbReference type="RefSeq" id="WP_064268129.1">
    <property type="nucleotide sequence ID" value="NZ_LXJZ01000173.1"/>
</dbReference>
<protein>
    <recommendedName>
        <fullName evidence="2">PPM-type phosphatase domain-containing protein</fullName>
    </recommendedName>
</protein>
<dbReference type="AlphaFoldDB" id="A0A1A9NCP2"/>
<evidence type="ECO:0000313" key="4">
    <source>
        <dbReference type="EMBL" id="OAJ63698.1"/>
    </source>
</evidence>
<dbReference type="Gene3D" id="3.60.40.10">
    <property type="entry name" value="PPM-type phosphatase domain"/>
    <property type="match status" value="1"/>
</dbReference>
<dbReference type="Proteomes" id="UP000077961">
    <property type="component" value="Unassembled WGS sequence"/>
</dbReference>
<dbReference type="InterPro" id="IPR015655">
    <property type="entry name" value="PP2C"/>
</dbReference>
<proteinExistence type="predicted"/>
<sequence>MKATSSSQTYRLATGYAFGLSDIGLVRRNNEDGFLIDEALGLAIVCDGMGGHDAGEVASAEALVLMHQCIAELDPHAFASGPREDPDATLPGRYSVKSDGTAPQAPHPVVTATTRAVEHVNDHLYAMNLSDRRADGRGMGTTMTGLWRQPNTATMVAFHVGDSRLYRWREGRMLQITRDQTLYQQALEAGITINLPARNELLQAIGPSPLVEPEVHRLTARPGDLYLLCSDGLHGMLADNQIADVLRQTAPESLAACSAQLVELAKQHGGKDNVTVVLVWFDA</sequence>
<evidence type="ECO:0000259" key="2">
    <source>
        <dbReference type="PROSITE" id="PS51746"/>
    </source>
</evidence>
<comment type="caution">
    <text evidence="4">The sequence shown here is derived from an EMBL/GenBank/DDBJ whole genome shotgun (WGS) entry which is preliminary data.</text>
</comment>
<dbReference type="STRING" id="1462993.A6V36_29700"/>
<dbReference type="InterPro" id="IPR001932">
    <property type="entry name" value="PPM-type_phosphatase-like_dom"/>
</dbReference>
<feature type="region of interest" description="Disordered" evidence="1">
    <location>
        <begin position="77"/>
        <end position="107"/>
    </location>
</feature>
<dbReference type="SUPFAM" id="SSF81606">
    <property type="entry name" value="PP2C-like"/>
    <property type="match status" value="1"/>
</dbReference>
<dbReference type="PANTHER" id="PTHR47992">
    <property type="entry name" value="PROTEIN PHOSPHATASE"/>
    <property type="match status" value="1"/>
</dbReference>
<evidence type="ECO:0000313" key="5">
    <source>
        <dbReference type="Proteomes" id="UP000077961"/>
    </source>
</evidence>
<evidence type="ECO:0000256" key="1">
    <source>
        <dbReference type="SAM" id="MobiDB-lite"/>
    </source>
</evidence>
<reference evidence="5 6" key="1">
    <citation type="submission" date="2016-04" db="EMBL/GenBank/DDBJ databases">
        <title>Reclassification of Paraburkholderia panaciterrae (Farh et al. 2015) Dobritsa &amp; Samadpour 2016 as a later homotypic synonym of Paraburkholderia ginsengiterrae (Farh et al. 2015) Dobritsa &amp; Samadpour 2016.</title>
        <authorList>
            <person name="Dobritsa A.P."/>
            <person name="Kutumbaka K."/>
            <person name="Samadpour M."/>
        </authorList>
    </citation>
    <scope>NUCLEOTIDE SEQUENCE [LARGE SCALE GENOMIC DNA]</scope>
    <source>
        <strain evidence="4 6">DCY85</strain>
        <strain evidence="3 5">DCY85-1</strain>
    </source>
</reference>
<dbReference type="CDD" id="cd00143">
    <property type="entry name" value="PP2Cc"/>
    <property type="match status" value="1"/>
</dbReference>
<organism evidence="4 6">
    <name type="scientific">Paraburkholderia ginsengiterrae</name>
    <dbReference type="NCBI Taxonomy" id="1462993"/>
    <lineage>
        <taxon>Bacteria</taxon>
        <taxon>Pseudomonadati</taxon>
        <taxon>Pseudomonadota</taxon>
        <taxon>Betaproteobacteria</taxon>
        <taxon>Burkholderiales</taxon>
        <taxon>Burkholderiaceae</taxon>
        <taxon>Paraburkholderia</taxon>
    </lineage>
</organism>